<evidence type="ECO:0000313" key="6">
    <source>
        <dbReference type="EMBL" id="ABJ86590.1"/>
    </source>
</evidence>
<dbReference type="Gene3D" id="3.40.640.10">
    <property type="entry name" value="Type I PLP-dependent aspartate aminotransferase-like (Major domain)"/>
    <property type="match status" value="1"/>
</dbReference>
<dbReference type="GO" id="GO:0019346">
    <property type="term" value="P:transsulfuration"/>
    <property type="evidence" value="ECO:0007669"/>
    <property type="project" value="InterPro"/>
</dbReference>
<dbReference type="InterPro" id="IPR015424">
    <property type="entry name" value="PyrdxlP-dep_Trfase"/>
</dbReference>
<dbReference type="InterPro" id="IPR054542">
    <property type="entry name" value="Cys_met_metab_PP"/>
</dbReference>
<dbReference type="GO" id="GO:0005737">
    <property type="term" value="C:cytoplasm"/>
    <property type="evidence" value="ECO:0007669"/>
    <property type="project" value="TreeGrafter"/>
</dbReference>
<dbReference type="PROSITE" id="PS00868">
    <property type="entry name" value="CYS_MET_METAB_PP"/>
    <property type="match status" value="1"/>
</dbReference>
<dbReference type="InterPro" id="IPR015421">
    <property type="entry name" value="PyrdxlP-dep_Trfase_major"/>
</dbReference>
<dbReference type="eggNOG" id="COG0626">
    <property type="taxonomic scope" value="Bacteria"/>
</dbReference>
<gene>
    <name evidence="6" type="ordered locus">Acid_5643</name>
</gene>
<dbReference type="InParanoid" id="Q01UT0"/>
<dbReference type="HOGENOM" id="CLU_018986_2_2_0"/>
<dbReference type="SUPFAM" id="SSF53383">
    <property type="entry name" value="PLP-dependent transferases"/>
    <property type="match status" value="1"/>
</dbReference>
<dbReference type="PANTHER" id="PTHR11808:SF15">
    <property type="entry name" value="CYSTATHIONINE GAMMA-LYASE"/>
    <property type="match status" value="1"/>
</dbReference>
<proteinExistence type="inferred from homology"/>
<dbReference type="OrthoDB" id="9803887at2"/>
<comment type="similarity">
    <text evidence="2 5">Belongs to the trans-sulfuration enzymes family.</text>
</comment>
<dbReference type="CDD" id="cd00614">
    <property type="entry name" value="CGS_like"/>
    <property type="match status" value="1"/>
</dbReference>
<dbReference type="EC" id="2.5.1.48" evidence="6"/>
<dbReference type="EMBL" id="CP000473">
    <property type="protein sequence ID" value="ABJ86590.1"/>
    <property type="molecule type" value="Genomic_DNA"/>
</dbReference>
<dbReference type="FunFam" id="3.40.640.10:FF:000009">
    <property type="entry name" value="Cystathionine gamma-synthase homolog"/>
    <property type="match status" value="1"/>
</dbReference>
<dbReference type="Gene3D" id="3.90.1150.10">
    <property type="entry name" value="Aspartate Aminotransferase, domain 1"/>
    <property type="match status" value="1"/>
</dbReference>
<dbReference type="AlphaFoldDB" id="Q01UT0"/>
<keyword evidence="3 4" id="KW-0663">Pyridoxal phosphate</keyword>
<dbReference type="KEGG" id="sus:Acid_5643"/>
<feature type="modified residue" description="N6-(pyridoxal phosphate)lysine" evidence="4">
    <location>
        <position position="198"/>
    </location>
</feature>
<evidence type="ECO:0000256" key="3">
    <source>
        <dbReference type="ARBA" id="ARBA00022898"/>
    </source>
</evidence>
<evidence type="ECO:0000256" key="1">
    <source>
        <dbReference type="ARBA" id="ARBA00001933"/>
    </source>
</evidence>
<dbReference type="InterPro" id="IPR000277">
    <property type="entry name" value="Cys/Met-Metab_PyrdxlP-dep_enz"/>
</dbReference>
<evidence type="ECO:0000256" key="4">
    <source>
        <dbReference type="PIRSR" id="PIRSR001434-2"/>
    </source>
</evidence>
<protein>
    <submittedName>
        <fullName evidence="6">Cystathionine gamma-synthase</fullName>
        <ecNumber evidence="6">2.5.1.48</ecNumber>
    </submittedName>
</protein>
<dbReference type="GO" id="GO:0004123">
    <property type="term" value="F:cystathionine gamma-lyase activity"/>
    <property type="evidence" value="ECO:0007669"/>
    <property type="project" value="TreeGrafter"/>
</dbReference>
<dbReference type="GO" id="GO:0019343">
    <property type="term" value="P:cysteine biosynthetic process via cystathionine"/>
    <property type="evidence" value="ECO:0007669"/>
    <property type="project" value="TreeGrafter"/>
</dbReference>
<keyword evidence="6" id="KW-0808">Transferase</keyword>
<sequence>MKIETRAVHAGRHIDPATGAVTSPIHLSTTFERSEAGEYPRGFSYSREDNPNRRALEECLAALEGGRQAICFSSGLAVVTALVQGLEPGDHIVAPDDVYWGLRKVIGEVFGKWGLETSYVDMTNIDDFHAALRANTRLVWVETPSNPLMKVTDLTAIVALTRQASPNIVTVCDGTFATPVLQQPLDCGIDMVAHSTTKYLGGHSDVIGGALITRHENYLFERARKSQRYGGSVPSPFDCWLTMRGIDTLPWRVRAQSENAMKVARFLAAHHAVERVHYPGLPDHPGHKVAARQMSAFGGMLSFQVRGTRETALGAAAKCKLFIRATSLGGAHSLIEHRASVEGPDTRTPQNLLRLSIGLEHADDLIADLAHALE</sequence>
<comment type="cofactor">
    <cofactor evidence="1 5">
        <name>pyridoxal 5'-phosphate</name>
        <dbReference type="ChEBI" id="CHEBI:597326"/>
    </cofactor>
</comment>
<accession>Q01UT0</accession>
<organism evidence="6">
    <name type="scientific">Solibacter usitatus (strain Ellin6076)</name>
    <dbReference type="NCBI Taxonomy" id="234267"/>
    <lineage>
        <taxon>Bacteria</taxon>
        <taxon>Pseudomonadati</taxon>
        <taxon>Acidobacteriota</taxon>
        <taxon>Terriglobia</taxon>
        <taxon>Bryobacterales</taxon>
        <taxon>Solibacteraceae</taxon>
        <taxon>Candidatus Solibacter</taxon>
    </lineage>
</organism>
<dbReference type="Pfam" id="PF01053">
    <property type="entry name" value="Cys_Met_Meta_PP"/>
    <property type="match status" value="1"/>
</dbReference>
<dbReference type="InterPro" id="IPR015422">
    <property type="entry name" value="PyrdxlP-dep_Trfase_small"/>
</dbReference>
<dbReference type="FunCoup" id="Q01UT0">
    <property type="interactions" value="561"/>
</dbReference>
<evidence type="ECO:0000256" key="5">
    <source>
        <dbReference type="RuleBase" id="RU362118"/>
    </source>
</evidence>
<dbReference type="PANTHER" id="PTHR11808">
    <property type="entry name" value="TRANS-SULFURATION ENZYME FAMILY MEMBER"/>
    <property type="match status" value="1"/>
</dbReference>
<evidence type="ECO:0000256" key="2">
    <source>
        <dbReference type="ARBA" id="ARBA00009077"/>
    </source>
</evidence>
<name>Q01UT0_SOLUE</name>
<dbReference type="PIRSF" id="PIRSF001434">
    <property type="entry name" value="CGS"/>
    <property type="match status" value="1"/>
</dbReference>
<dbReference type="GO" id="GO:0030170">
    <property type="term" value="F:pyridoxal phosphate binding"/>
    <property type="evidence" value="ECO:0007669"/>
    <property type="project" value="InterPro"/>
</dbReference>
<reference evidence="6" key="1">
    <citation type="submission" date="2006-10" db="EMBL/GenBank/DDBJ databases">
        <title>Complete sequence of Solibacter usitatus Ellin6076.</title>
        <authorList>
            <consortium name="US DOE Joint Genome Institute"/>
            <person name="Copeland A."/>
            <person name="Lucas S."/>
            <person name="Lapidus A."/>
            <person name="Barry K."/>
            <person name="Detter J.C."/>
            <person name="Glavina del Rio T."/>
            <person name="Hammon N."/>
            <person name="Israni S."/>
            <person name="Dalin E."/>
            <person name="Tice H."/>
            <person name="Pitluck S."/>
            <person name="Thompson L.S."/>
            <person name="Brettin T."/>
            <person name="Bruce D."/>
            <person name="Han C."/>
            <person name="Tapia R."/>
            <person name="Gilna P."/>
            <person name="Schmutz J."/>
            <person name="Larimer F."/>
            <person name="Land M."/>
            <person name="Hauser L."/>
            <person name="Kyrpides N."/>
            <person name="Mikhailova N."/>
            <person name="Janssen P.H."/>
            <person name="Kuske C.R."/>
            <person name="Richardson P."/>
        </authorList>
    </citation>
    <scope>NUCLEOTIDE SEQUENCE</scope>
    <source>
        <strain evidence="6">Ellin6076</strain>
    </source>
</reference>
<dbReference type="STRING" id="234267.Acid_5643"/>
<dbReference type="GO" id="GO:0003962">
    <property type="term" value="F:cystathionine gamma-synthase activity"/>
    <property type="evidence" value="ECO:0007669"/>
    <property type="project" value="UniProtKB-EC"/>
</dbReference>